<dbReference type="EMBL" id="BQKI01000008">
    <property type="protein sequence ID" value="GJN00812.1"/>
    <property type="molecule type" value="Genomic_DNA"/>
</dbReference>
<comment type="caution">
    <text evidence="2">The sequence shown here is derived from an EMBL/GenBank/DDBJ whole genome shotgun (WGS) entry which is preliminary data.</text>
</comment>
<dbReference type="PANTHER" id="PTHR33110:SF36">
    <property type="entry name" value="OS06G0148600 PROTEIN"/>
    <property type="match status" value="1"/>
</dbReference>
<accession>A0AAV5CQM4</accession>
<reference evidence="2" key="2">
    <citation type="submission" date="2021-12" db="EMBL/GenBank/DDBJ databases">
        <title>Resequencing data analysis of finger millet.</title>
        <authorList>
            <person name="Hatakeyama M."/>
            <person name="Aluri S."/>
            <person name="Balachadran M.T."/>
            <person name="Sivarajan S.R."/>
            <person name="Poveda L."/>
            <person name="Shimizu-Inatsugi R."/>
            <person name="Schlapbach R."/>
            <person name="Sreeman S.M."/>
            <person name="Shimizu K.K."/>
        </authorList>
    </citation>
    <scope>NUCLEOTIDE SEQUENCE</scope>
</reference>
<dbReference type="Pfam" id="PF03478">
    <property type="entry name" value="Beta-prop_KIB1-4"/>
    <property type="match status" value="1"/>
</dbReference>
<reference evidence="2" key="1">
    <citation type="journal article" date="2018" name="DNA Res.">
        <title>Multiple hybrid de novo genome assembly of finger millet, an orphan allotetraploid crop.</title>
        <authorList>
            <person name="Hatakeyama M."/>
            <person name="Aluri S."/>
            <person name="Balachadran M.T."/>
            <person name="Sivarajan S.R."/>
            <person name="Patrignani A."/>
            <person name="Gruter S."/>
            <person name="Poveda L."/>
            <person name="Shimizu-Inatsugi R."/>
            <person name="Baeten J."/>
            <person name="Francoijs K.J."/>
            <person name="Nataraja K.N."/>
            <person name="Reddy Y.A.N."/>
            <person name="Phadnis S."/>
            <person name="Ravikumar R.L."/>
            <person name="Schlapbach R."/>
            <person name="Sreeman S.M."/>
            <person name="Shimizu K.K."/>
        </authorList>
    </citation>
    <scope>NUCLEOTIDE SEQUENCE</scope>
</reference>
<gene>
    <name evidence="2" type="primary">ga18028</name>
    <name evidence="2" type="ORF">PR202_ga18028</name>
</gene>
<evidence type="ECO:0000259" key="1">
    <source>
        <dbReference type="Pfam" id="PF03478"/>
    </source>
</evidence>
<sequence length="305" mass="34621">MTMLARRRSSPWPDLQPEILGLVLKRLPALADRVRLRAVCHPWRRNALLEPLPPRFPWSTLLDGTFLGIPEGQIHRMPLPNDARYCHGSVGSWLFLEHRDDGCSLLNPFSKDVVRLPNLDTIWRHMVTNHRNPEYPFVFKLVLLSSSRDVSPDSLFAVLVADNNYNSVISICRSQNATSFRVPDDERISDAAFFDGKLYALSARKFYVLAVDTSYMGKPAVPPMTCIADTVCDSGEVEPRSKPKGYICAYWSYLVESSGRLLHVRRLCGHLYTVPASKRMNIRVLSHFKSLRQTCPRNLLVNGEG</sequence>
<organism evidence="2 3">
    <name type="scientific">Eleusine coracana subsp. coracana</name>
    <dbReference type="NCBI Taxonomy" id="191504"/>
    <lineage>
        <taxon>Eukaryota</taxon>
        <taxon>Viridiplantae</taxon>
        <taxon>Streptophyta</taxon>
        <taxon>Embryophyta</taxon>
        <taxon>Tracheophyta</taxon>
        <taxon>Spermatophyta</taxon>
        <taxon>Magnoliopsida</taxon>
        <taxon>Liliopsida</taxon>
        <taxon>Poales</taxon>
        <taxon>Poaceae</taxon>
        <taxon>PACMAD clade</taxon>
        <taxon>Chloridoideae</taxon>
        <taxon>Cynodonteae</taxon>
        <taxon>Eleusininae</taxon>
        <taxon>Eleusine</taxon>
    </lineage>
</organism>
<proteinExistence type="predicted"/>
<evidence type="ECO:0000313" key="2">
    <source>
        <dbReference type="EMBL" id="GJN00812.1"/>
    </source>
</evidence>
<dbReference type="PANTHER" id="PTHR33110">
    <property type="entry name" value="F-BOX/KELCH-REPEAT PROTEIN-RELATED"/>
    <property type="match status" value="1"/>
</dbReference>
<feature type="domain" description="KIB1-4 beta-propeller" evidence="1">
    <location>
        <begin position="66"/>
        <end position="284"/>
    </location>
</feature>
<name>A0AAV5CQM4_ELECO</name>
<evidence type="ECO:0000313" key="3">
    <source>
        <dbReference type="Proteomes" id="UP001054889"/>
    </source>
</evidence>
<dbReference type="Proteomes" id="UP001054889">
    <property type="component" value="Unassembled WGS sequence"/>
</dbReference>
<dbReference type="AlphaFoldDB" id="A0AAV5CQM4"/>
<protein>
    <recommendedName>
        <fullName evidence="1">KIB1-4 beta-propeller domain-containing protein</fullName>
    </recommendedName>
</protein>
<dbReference type="Gene3D" id="1.20.1280.50">
    <property type="match status" value="1"/>
</dbReference>
<dbReference type="InterPro" id="IPR005174">
    <property type="entry name" value="KIB1-4_b-propeller"/>
</dbReference>
<keyword evidence="3" id="KW-1185">Reference proteome</keyword>